<name>A0A412WYW3_9BACT</name>
<keyword evidence="2 12" id="KW-0639">Primosome</keyword>
<dbReference type="NCBIfam" id="TIGR01391">
    <property type="entry name" value="dnaG"/>
    <property type="match status" value="1"/>
</dbReference>
<dbReference type="InterPro" id="IPR006171">
    <property type="entry name" value="TOPRIM_dom"/>
</dbReference>
<dbReference type="Proteomes" id="UP000286038">
    <property type="component" value="Unassembled WGS sequence"/>
</dbReference>
<dbReference type="Gene3D" id="3.40.1360.10">
    <property type="match status" value="1"/>
</dbReference>
<dbReference type="InterPro" id="IPR013264">
    <property type="entry name" value="DNAG_N"/>
</dbReference>
<keyword evidence="6 12" id="KW-0479">Metal-binding</keyword>
<comment type="caution">
    <text evidence="16">The sequence shown here is derived from an EMBL/GenBank/DDBJ whole genome shotgun (WGS) entry which is preliminary data.</text>
</comment>
<reference evidence="18 19" key="1">
    <citation type="submission" date="2018-08" db="EMBL/GenBank/DDBJ databases">
        <title>A genome reference for cultivated species of the human gut microbiota.</title>
        <authorList>
            <person name="Zou Y."/>
            <person name="Xue W."/>
            <person name="Luo G."/>
        </authorList>
    </citation>
    <scope>NUCLEOTIDE SEQUENCE [LARGE SCALE GENOMIC DNA]</scope>
    <source>
        <strain evidence="16 18">AF14-49</strain>
        <strain evidence="17 19">AF34-33</strain>
    </source>
</reference>
<dbReference type="GO" id="GO:0005737">
    <property type="term" value="C:cytoplasm"/>
    <property type="evidence" value="ECO:0007669"/>
    <property type="project" value="TreeGrafter"/>
</dbReference>
<dbReference type="InterPro" id="IPR036977">
    <property type="entry name" value="DNA_primase_Znf_CHC2"/>
</dbReference>
<dbReference type="GO" id="GO:0003677">
    <property type="term" value="F:DNA binding"/>
    <property type="evidence" value="ECO:0007669"/>
    <property type="project" value="UniProtKB-KW"/>
</dbReference>
<comment type="catalytic activity">
    <reaction evidence="12">
        <text>ssDNA + n NTP = ssDNA/pppN(pN)n-1 hybrid + (n-1) diphosphate.</text>
        <dbReference type="EC" id="2.7.7.101"/>
    </reaction>
</comment>
<evidence type="ECO:0000313" key="18">
    <source>
        <dbReference type="Proteomes" id="UP000283589"/>
    </source>
</evidence>
<dbReference type="HAMAP" id="MF_00974">
    <property type="entry name" value="DNA_primase_DnaG"/>
    <property type="match status" value="1"/>
</dbReference>
<evidence type="ECO:0000256" key="2">
    <source>
        <dbReference type="ARBA" id="ARBA00022515"/>
    </source>
</evidence>
<dbReference type="PIRSF" id="PIRSF002811">
    <property type="entry name" value="DnaG"/>
    <property type="match status" value="1"/>
</dbReference>
<evidence type="ECO:0000256" key="3">
    <source>
        <dbReference type="ARBA" id="ARBA00022679"/>
    </source>
</evidence>
<sequence>MIDQATIQKIFDAADIYEVVSDFVSLKKRGVNYLGLCPFHNEKTGSFTVSPAKGIYKCFGCGKGGNAVNFIMEHEQMSYVEALKYLAEKYHIPVEEKELTEEQRKEKTERESMLIVSSYANEYFQYQLWNTDEGRSVGLGYLRQRGISDEMIRKFGLGYNPEGWGAFTKAAQEKGYKKEFLVKTGLTIENEKGLFDRFRARVMFPVFDLAGKVIAFGGRTMTTDKKISKYLNSPESEIYHKSKTLYGIFHAKKSIVQQDRCILVEGYTDVISFHAKGIENVVASSGTSLTIEQIRLIRRLTPNVTIIYDGDAAGIKASLRGIDLVLEEGLNVRVLLLPDGEDPDSFARSHTPQDLADFIANNETDFINFKTKLLLGTAGDDPVERARLITDIVRSIAKIPDNIVRSVYVRETAHQLDVEERVLYTEIAKVRLKNEEQPSKVPATTPELQVTSPTRGATPCDIEESVLIRYLLLFGDSELYEEERNGYMRSVSVGEFIIRELAEDDLELLNPVFRTMQQEYQRQYESPSFIPARYFISYPDIKVSTMAANILSEPYELSKIWYKMDSFVETEQMKLGELLPKILDNYKMRRVEMLSRDIDNRILESQNSKDPSQIIELLKRKNAINVIRRKLNEKLGRTGIH</sequence>
<dbReference type="SMART" id="SM00400">
    <property type="entry name" value="ZnF_CHCC"/>
    <property type="match status" value="1"/>
</dbReference>
<dbReference type="SUPFAM" id="SSF57783">
    <property type="entry name" value="Zinc beta-ribbon"/>
    <property type="match status" value="1"/>
</dbReference>
<evidence type="ECO:0000256" key="6">
    <source>
        <dbReference type="ARBA" id="ARBA00022723"/>
    </source>
</evidence>
<dbReference type="Proteomes" id="UP000283589">
    <property type="component" value="Unassembled WGS sequence"/>
</dbReference>
<evidence type="ECO:0000256" key="14">
    <source>
        <dbReference type="PIRSR" id="PIRSR002811-1"/>
    </source>
</evidence>
<dbReference type="RefSeq" id="WP_118260786.1">
    <property type="nucleotide sequence ID" value="NZ_CABJDM010000010.1"/>
</dbReference>
<feature type="zinc finger region" description="CHC2-type" evidence="12 14">
    <location>
        <begin position="37"/>
        <end position="61"/>
    </location>
</feature>
<keyword evidence="4 12" id="KW-0548">Nucleotidyltransferase</keyword>
<feature type="domain" description="Toprim" evidence="15">
    <location>
        <begin position="259"/>
        <end position="340"/>
    </location>
</feature>
<dbReference type="Pfam" id="PF10410">
    <property type="entry name" value="DnaB_bind"/>
    <property type="match status" value="1"/>
</dbReference>
<dbReference type="GO" id="GO:0008270">
    <property type="term" value="F:zinc ion binding"/>
    <property type="evidence" value="ECO:0007669"/>
    <property type="project" value="UniProtKB-UniRule"/>
</dbReference>
<dbReference type="Gene3D" id="3.90.580.10">
    <property type="entry name" value="Zinc finger, CHC2-type domain"/>
    <property type="match status" value="1"/>
</dbReference>
<proteinExistence type="inferred from homology"/>
<dbReference type="Pfam" id="PF08275">
    <property type="entry name" value="DNAG_N"/>
    <property type="match status" value="1"/>
</dbReference>
<dbReference type="InterPro" id="IPR050219">
    <property type="entry name" value="DnaG_primase"/>
</dbReference>
<dbReference type="InterPro" id="IPR019475">
    <property type="entry name" value="DNA_primase_DnaB-bd"/>
</dbReference>
<gene>
    <name evidence="12" type="primary">dnaG</name>
    <name evidence="16" type="ORF">DWW18_12370</name>
    <name evidence="17" type="ORF">DWZ68_09750</name>
</gene>
<evidence type="ECO:0000313" key="19">
    <source>
        <dbReference type="Proteomes" id="UP000286038"/>
    </source>
</evidence>
<dbReference type="EC" id="2.7.7.101" evidence="12"/>
<dbReference type="Gene3D" id="3.90.980.10">
    <property type="entry name" value="DNA primase, catalytic core, N-terminal domain"/>
    <property type="match status" value="1"/>
</dbReference>
<protein>
    <recommendedName>
        <fullName evidence="12 13">DNA primase</fullName>
        <ecNumber evidence="12">2.7.7.101</ecNumber>
    </recommendedName>
</protein>
<evidence type="ECO:0000256" key="10">
    <source>
        <dbReference type="ARBA" id="ARBA00023125"/>
    </source>
</evidence>
<dbReference type="STRING" id="1121130.GCA_000519105_03231"/>
<evidence type="ECO:0000256" key="5">
    <source>
        <dbReference type="ARBA" id="ARBA00022705"/>
    </source>
</evidence>
<dbReference type="GO" id="GO:0003899">
    <property type="term" value="F:DNA-directed RNA polymerase activity"/>
    <property type="evidence" value="ECO:0007669"/>
    <property type="project" value="UniProtKB-UniRule"/>
</dbReference>
<dbReference type="Pfam" id="PF01807">
    <property type="entry name" value="Zn_ribbon_DnaG"/>
    <property type="match status" value="1"/>
</dbReference>
<dbReference type="InterPro" id="IPR037068">
    <property type="entry name" value="DNA_primase_core_N_sf"/>
</dbReference>
<evidence type="ECO:0000256" key="4">
    <source>
        <dbReference type="ARBA" id="ARBA00022695"/>
    </source>
</evidence>
<dbReference type="FunFam" id="3.90.580.10:FF:000001">
    <property type="entry name" value="DNA primase"/>
    <property type="match status" value="1"/>
</dbReference>
<evidence type="ECO:0000256" key="7">
    <source>
        <dbReference type="ARBA" id="ARBA00022771"/>
    </source>
</evidence>
<dbReference type="PANTHER" id="PTHR30313">
    <property type="entry name" value="DNA PRIMASE"/>
    <property type="match status" value="1"/>
</dbReference>
<dbReference type="InterPro" id="IPR034151">
    <property type="entry name" value="TOPRIM_DnaG_bac"/>
</dbReference>
<dbReference type="EMBL" id="QRZA01000016">
    <property type="protein sequence ID" value="RGV32918.1"/>
    <property type="molecule type" value="Genomic_DNA"/>
</dbReference>
<keyword evidence="3 12" id="KW-0808">Transferase</keyword>
<evidence type="ECO:0000256" key="8">
    <source>
        <dbReference type="ARBA" id="ARBA00022833"/>
    </source>
</evidence>
<keyword evidence="1 12" id="KW-0240">DNA-directed RNA polymerase</keyword>
<dbReference type="EMBL" id="QRPV01000010">
    <property type="protein sequence ID" value="RHM42919.1"/>
    <property type="molecule type" value="Genomic_DNA"/>
</dbReference>
<evidence type="ECO:0000313" key="17">
    <source>
        <dbReference type="EMBL" id="RHM42919.1"/>
    </source>
</evidence>
<dbReference type="InterPro" id="IPR006295">
    <property type="entry name" value="DNA_primase_DnaG"/>
</dbReference>
<dbReference type="GO" id="GO:0006269">
    <property type="term" value="P:DNA replication, synthesis of primer"/>
    <property type="evidence" value="ECO:0007669"/>
    <property type="project" value="UniProtKB-UniRule"/>
</dbReference>
<organism evidence="16 18">
    <name type="scientific">Butyricimonas virosa</name>
    <dbReference type="NCBI Taxonomy" id="544645"/>
    <lineage>
        <taxon>Bacteria</taxon>
        <taxon>Pseudomonadati</taxon>
        <taxon>Bacteroidota</taxon>
        <taxon>Bacteroidia</taxon>
        <taxon>Bacteroidales</taxon>
        <taxon>Odoribacteraceae</taxon>
        <taxon>Butyricimonas</taxon>
    </lineage>
</organism>
<comment type="domain">
    <text evidence="12">Contains an N-terminal zinc-binding domain, a central core domain that contains the primase activity, and a C-terminal DnaB-binding domain.</text>
</comment>
<keyword evidence="9" id="KW-0460">Magnesium</keyword>
<keyword evidence="8 12" id="KW-0862">Zinc</keyword>
<comment type="function">
    <text evidence="12 13">RNA polymerase that catalyzes the synthesis of short RNA molecules used as primers for DNA polymerase during DNA replication.</text>
</comment>
<dbReference type="AlphaFoldDB" id="A0A412WYW3"/>
<evidence type="ECO:0000256" key="9">
    <source>
        <dbReference type="ARBA" id="ARBA00022842"/>
    </source>
</evidence>
<dbReference type="CDD" id="cd03364">
    <property type="entry name" value="TOPRIM_DnaG_primases"/>
    <property type="match status" value="1"/>
</dbReference>
<accession>A0A412WYW3</accession>
<evidence type="ECO:0000256" key="11">
    <source>
        <dbReference type="ARBA" id="ARBA00023163"/>
    </source>
</evidence>
<dbReference type="Pfam" id="PF13155">
    <property type="entry name" value="Toprim_2"/>
    <property type="match status" value="1"/>
</dbReference>
<keyword evidence="5 12" id="KW-0235">DNA replication</keyword>
<dbReference type="PANTHER" id="PTHR30313:SF2">
    <property type="entry name" value="DNA PRIMASE"/>
    <property type="match status" value="1"/>
</dbReference>
<comment type="subunit">
    <text evidence="12">Monomer. Interacts with DnaB.</text>
</comment>
<evidence type="ECO:0000256" key="13">
    <source>
        <dbReference type="PIRNR" id="PIRNR002811"/>
    </source>
</evidence>
<dbReference type="SUPFAM" id="SSF56731">
    <property type="entry name" value="DNA primase core"/>
    <property type="match status" value="1"/>
</dbReference>
<dbReference type="InterPro" id="IPR030846">
    <property type="entry name" value="DnaG_bac"/>
</dbReference>
<comment type="cofactor">
    <cofactor evidence="12 13 14">
        <name>Zn(2+)</name>
        <dbReference type="ChEBI" id="CHEBI:29105"/>
    </cofactor>
    <text evidence="12 13 14">Binds 1 zinc ion per monomer.</text>
</comment>
<keyword evidence="7 12" id="KW-0863">Zinc-finger</keyword>
<keyword evidence="10 12" id="KW-0238">DNA-binding</keyword>
<comment type="similarity">
    <text evidence="12 13">Belongs to the DnaG primase family.</text>
</comment>
<dbReference type="PROSITE" id="PS50880">
    <property type="entry name" value="TOPRIM"/>
    <property type="match status" value="1"/>
</dbReference>
<evidence type="ECO:0000313" key="16">
    <source>
        <dbReference type="EMBL" id="RGV32918.1"/>
    </source>
</evidence>
<dbReference type="SMART" id="SM00493">
    <property type="entry name" value="TOPRIM"/>
    <property type="match status" value="1"/>
</dbReference>
<dbReference type="InterPro" id="IPR002694">
    <property type="entry name" value="Znf_CHC2"/>
</dbReference>
<keyword evidence="11 12" id="KW-0804">Transcription</keyword>
<dbReference type="GO" id="GO:0000428">
    <property type="term" value="C:DNA-directed RNA polymerase complex"/>
    <property type="evidence" value="ECO:0007669"/>
    <property type="project" value="UniProtKB-KW"/>
</dbReference>
<evidence type="ECO:0000259" key="15">
    <source>
        <dbReference type="PROSITE" id="PS50880"/>
    </source>
</evidence>
<evidence type="ECO:0000256" key="12">
    <source>
        <dbReference type="HAMAP-Rule" id="MF_00974"/>
    </source>
</evidence>
<evidence type="ECO:0000256" key="1">
    <source>
        <dbReference type="ARBA" id="ARBA00022478"/>
    </source>
</evidence>
<dbReference type="GO" id="GO:1990077">
    <property type="term" value="C:primosome complex"/>
    <property type="evidence" value="ECO:0007669"/>
    <property type="project" value="UniProtKB-KW"/>
</dbReference>